<dbReference type="PANTHER" id="PTHR43377">
    <property type="entry name" value="BILIVERDIN REDUCTASE A"/>
    <property type="match status" value="1"/>
</dbReference>
<evidence type="ECO:0000313" key="4">
    <source>
        <dbReference type="Proteomes" id="UP001575105"/>
    </source>
</evidence>
<feature type="domain" description="GFO/IDH/MocA-like oxidoreductase" evidence="2">
    <location>
        <begin position="131"/>
        <end position="284"/>
    </location>
</feature>
<dbReference type="PANTHER" id="PTHR43377:SF2">
    <property type="entry name" value="BINDING ROSSMANN FOLD OXIDOREDUCTASE, PUTATIVE (AFU_ORTHOLOGUE AFUA_4G00560)-RELATED"/>
    <property type="match status" value="1"/>
</dbReference>
<dbReference type="Pfam" id="PF22725">
    <property type="entry name" value="GFO_IDH_MocA_C3"/>
    <property type="match status" value="1"/>
</dbReference>
<dbReference type="Pfam" id="PF01408">
    <property type="entry name" value="GFO_IDH_MocA"/>
    <property type="match status" value="1"/>
</dbReference>
<organism evidence="3 4">
    <name type="scientific">Natronomicrosphaera hydrolytica</name>
    <dbReference type="NCBI Taxonomy" id="3242702"/>
    <lineage>
        <taxon>Bacteria</taxon>
        <taxon>Pseudomonadati</taxon>
        <taxon>Planctomycetota</taxon>
        <taxon>Phycisphaerae</taxon>
        <taxon>Phycisphaerales</taxon>
        <taxon>Phycisphaeraceae</taxon>
        <taxon>Natronomicrosphaera</taxon>
    </lineage>
</organism>
<accession>A0ABV4U2W8</accession>
<name>A0ABV4U2W8_9BACT</name>
<dbReference type="Gene3D" id="3.30.360.10">
    <property type="entry name" value="Dihydrodipicolinate Reductase, domain 2"/>
    <property type="match status" value="1"/>
</dbReference>
<proteinExistence type="predicted"/>
<evidence type="ECO:0000259" key="2">
    <source>
        <dbReference type="Pfam" id="PF22725"/>
    </source>
</evidence>
<dbReference type="InterPro" id="IPR000683">
    <property type="entry name" value="Gfo/Idh/MocA-like_OxRdtase_N"/>
</dbReference>
<feature type="domain" description="Gfo/Idh/MocA-like oxidoreductase N-terminal" evidence="1">
    <location>
        <begin position="5"/>
        <end position="123"/>
    </location>
</feature>
<dbReference type="InterPro" id="IPR055170">
    <property type="entry name" value="GFO_IDH_MocA-like_dom"/>
</dbReference>
<protein>
    <submittedName>
        <fullName evidence="3">Gfo/Idh/MocA family protein</fullName>
    </submittedName>
</protein>
<dbReference type="Proteomes" id="UP001575105">
    <property type="component" value="Unassembled WGS sequence"/>
</dbReference>
<dbReference type="Gene3D" id="3.40.50.720">
    <property type="entry name" value="NAD(P)-binding Rossmann-like Domain"/>
    <property type="match status" value="1"/>
</dbReference>
<reference evidence="3 4" key="1">
    <citation type="submission" date="2024-08" db="EMBL/GenBank/DDBJ databases">
        <title>Whole-genome sequencing of halo(alkali)philic microorganisms from hypersaline lakes.</title>
        <authorList>
            <person name="Sorokin D.Y."/>
            <person name="Merkel A.Y."/>
            <person name="Messina E."/>
            <person name="Yakimov M."/>
        </authorList>
    </citation>
    <scope>NUCLEOTIDE SEQUENCE [LARGE SCALE GENOMIC DNA]</scope>
    <source>
        <strain evidence="3 4">AB-hyl4</strain>
    </source>
</reference>
<keyword evidence="4" id="KW-1185">Reference proteome</keyword>
<evidence type="ECO:0000259" key="1">
    <source>
        <dbReference type="Pfam" id="PF01408"/>
    </source>
</evidence>
<sequence length="378" mass="42133">MDDLKIGVIAAGGRGRLAKHAHKPGEGSRITAICDIDTEKLAQLKEDYGSDVRATTDYREMLEADLDAIFVCSPDFLHEEHALAALDKGVPVYLEKPMAISVESCDRILRKAREHGDRLFVGHNMRYMNIIRKMKELIDHDEIGEVKAVWCRHFISYGGDAYFRDWHADRRYSTGLLLQKGAHDIDLIHWFAGAYTKRVSAFGRLSVYDQVPRLKPGENTDTRWDKAHWPPRDLQGFHPVVDVEDQNVVNLELANGVLASYLQCHFTPDACRNYTIIGTKGRLENIGDRPDCPIFIWNRRTDTYNMVGDKVFRGEKVGNTGHGGADGLIVDNFVQFARGGDAVGSSMHDARMAVAAGCMATESLRAGGAPRDVPALPV</sequence>
<dbReference type="RefSeq" id="WP_425344859.1">
    <property type="nucleotide sequence ID" value="NZ_JBGUBD010000003.1"/>
</dbReference>
<dbReference type="InterPro" id="IPR051450">
    <property type="entry name" value="Gfo/Idh/MocA_Oxidoreductases"/>
</dbReference>
<comment type="caution">
    <text evidence="3">The sequence shown here is derived from an EMBL/GenBank/DDBJ whole genome shotgun (WGS) entry which is preliminary data.</text>
</comment>
<dbReference type="SUPFAM" id="SSF51735">
    <property type="entry name" value="NAD(P)-binding Rossmann-fold domains"/>
    <property type="match status" value="1"/>
</dbReference>
<dbReference type="EMBL" id="JBGUBD010000003">
    <property type="protein sequence ID" value="MFA9477935.1"/>
    <property type="molecule type" value="Genomic_DNA"/>
</dbReference>
<gene>
    <name evidence="3" type="ORF">ACERK3_06445</name>
</gene>
<dbReference type="SUPFAM" id="SSF55347">
    <property type="entry name" value="Glyceraldehyde-3-phosphate dehydrogenase-like, C-terminal domain"/>
    <property type="match status" value="1"/>
</dbReference>
<evidence type="ECO:0000313" key="3">
    <source>
        <dbReference type="EMBL" id="MFA9477935.1"/>
    </source>
</evidence>
<dbReference type="InterPro" id="IPR036291">
    <property type="entry name" value="NAD(P)-bd_dom_sf"/>
</dbReference>